<dbReference type="SUPFAM" id="SSF53335">
    <property type="entry name" value="S-adenosyl-L-methionine-dependent methyltransferases"/>
    <property type="match status" value="1"/>
</dbReference>
<evidence type="ECO:0000259" key="1">
    <source>
        <dbReference type="Pfam" id="PF07669"/>
    </source>
</evidence>
<keyword evidence="2" id="KW-0489">Methyltransferase</keyword>
<evidence type="ECO:0000313" key="3">
    <source>
        <dbReference type="Proteomes" id="UP000030066"/>
    </source>
</evidence>
<dbReference type="HOGENOM" id="CLU_808617_0_0_14"/>
<dbReference type="GO" id="GO:0003676">
    <property type="term" value="F:nucleic acid binding"/>
    <property type="evidence" value="ECO:0007669"/>
    <property type="project" value="InterPro"/>
</dbReference>
<keyword evidence="3" id="KW-1185">Reference proteome</keyword>
<organism evidence="2 3">
    <name type="scientific">Candidatus Malacoplasma girerdii</name>
    <dbReference type="NCBI Taxonomy" id="1318617"/>
    <lineage>
        <taxon>Bacteria</taxon>
        <taxon>Bacillati</taxon>
        <taxon>Mycoplasmatota</taxon>
        <taxon>Mycoplasmoidales</taxon>
        <taxon>Mycoplasmoidaceae</taxon>
        <taxon>Malacoplasma</taxon>
    </lineage>
</organism>
<dbReference type="Proteomes" id="UP000030066">
    <property type="component" value="Chromosome"/>
</dbReference>
<dbReference type="AlphaFoldDB" id="A0A097ST28"/>
<dbReference type="PROSITE" id="PS00092">
    <property type="entry name" value="N6_MTASE"/>
    <property type="match status" value="1"/>
</dbReference>
<dbReference type="KEGG" id="mgj:MGM1_3740"/>
<dbReference type="GO" id="GO:0006304">
    <property type="term" value="P:DNA modification"/>
    <property type="evidence" value="ECO:0007669"/>
    <property type="project" value="InterPro"/>
</dbReference>
<evidence type="ECO:0000313" key="2">
    <source>
        <dbReference type="EMBL" id="AIV03746.1"/>
    </source>
</evidence>
<sequence length="332" mass="38466">MKKDINANEQKIKLGQFFTRQKFWLKPQIVDFILNSKCSIAYDPFAGAGNLINISKLYGINKIIGLDIDNHLGWEWNDSLLKIPSINNAIIITNPPYLAKHSATRKKIDLSKYFNNSIYNDLYLIALEKMIEAQQYIVAIIPESFINSSFKNKNLLSSITILEENPFDDTDTPICVACFDGIPKTYDKIKIYKNNNFINTLAFLYSLKISPKKTIKILFNDLHGWLGIRAIDGADDKKLIHFDFKEKIPYNWETKINHSSRHYTLVNIDIKQKNRDSFINKCNSILQELRNKSTDTILTPFMGNTKSGIRRRRMDFKLARAIMEQASDYFDK</sequence>
<dbReference type="eggNOG" id="COG0827">
    <property type="taxonomic scope" value="Bacteria"/>
</dbReference>
<protein>
    <submittedName>
        <fullName evidence="2">Restriction-modification methylase</fullName>
    </submittedName>
</protein>
<dbReference type="GO" id="GO:0032259">
    <property type="term" value="P:methylation"/>
    <property type="evidence" value="ECO:0007669"/>
    <property type="project" value="UniProtKB-KW"/>
</dbReference>
<dbReference type="STRING" id="1318617.MGM1_3740"/>
<dbReference type="GO" id="GO:0009007">
    <property type="term" value="F:site-specific DNA-methyltransferase (adenine-specific) activity"/>
    <property type="evidence" value="ECO:0007669"/>
    <property type="project" value="UniProtKB-EC"/>
</dbReference>
<keyword evidence="2" id="KW-0808">Transferase</keyword>
<gene>
    <name evidence="2" type="ORF">MGM1_3740</name>
</gene>
<feature type="domain" description="Type II methyltransferase M.TaqI-like" evidence="1">
    <location>
        <begin position="90"/>
        <end position="151"/>
    </location>
</feature>
<dbReference type="InterPro" id="IPR029063">
    <property type="entry name" value="SAM-dependent_MTases_sf"/>
</dbReference>
<dbReference type="Pfam" id="PF07669">
    <property type="entry name" value="Eco57I"/>
    <property type="match status" value="1"/>
</dbReference>
<dbReference type="EMBL" id="CP007711">
    <property type="protein sequence ID" value="AIV03746.1"/>
    <property type="molecule type" value="Genomic_DNA"/>
</dbReference>
<dbReference type="InterPro" id="IPR011639">
    <property type="entry name" value="MethylTrfase_TaqI-like_dom"/>
</dbReference>
<proteinExistence type="predicted"/>
<accession>A0A097ST28</accession>
<dbReference type="InterPro" id="IPR002052">
    <property type="entry name" value="DNA_methylase_N6_adenine_CS"/>
</dbReference>
<reference evidence="2 3" key="1">
    <citation type="journal article" date="2014" name="PLoS ONE">
        <title>An emerging Mycoplasma associated with trichomoniasis, vaginal infection and disease.</title>
        <authorList>
            <consortium name="Vaginal Microbiome Consortium"/>
            <person name="Fettweis J.M."/>
            <person name="Serrano M.G."/>
            <person name="Huang B."/>
            <person name="Brooks J.P."/>
            <person name="Glascock A.L."/>
            <person name="Sheth N.U."/>
            <person name="Strauss J.F.III."/>
            <person name="Jefferson K.K."/>
            <person name="Buck G.A."/>
        </authorList>
    </citation>
    <scope>NUCLEOTIDE SEQUENCE [LARGE SCALE GENOMIC DNA]</scope>
    <source>
        <strain evidence="2 3">VCU_M1</strain>
    </source>
</reference>
<dbReference type="Gene3D" id="3.40.50.150">
    <property type="entry name" value="Vaccinia Virus protein VP39"/>
    <property type="match status" value="1"/>
</dbReference>
<name>A0A097ST28_9BACT</name>